<reference evidence="1 2" key="1">
    <citation type="journal article" date="2021" name="BMC Biol.">
        <title>Horizontally acquired antibacterial genes associated with adaptive radiation of ladybird beetles.</title>
        <authorList>
            <person name="Li H.S."/>
            <person name="Tang X.F."/>
            <person name="Huang Y.H."/>
            <person name="Xu Z.Y."/>
            <person name="Chen M.L."/>
            <person name="Du X.Y."/>
            <person name="Qiu B.Y."/>
            <person name="Chen P.T."/>
            <person name="Zhang W."/>
            <person name="Slipinski A."/>
            <person name="Escalona H.E."/>
            <person name="Waterhouse R.M."/>
            <person name="Zwick A."/>
            <person name="Pang H."/>
        </authorList>
    </citation>
    <scope>NUCLEOTIDE SEQUENCE [LARGE SCALE GENOMIC DNA]</scope>
    <source>
        <strain evidence="1">SYSU2018</strain>
    </source>
</reference>
<gene>
    <name evidence="1" type="ORF">HHI36_015711</name>
</gene>
<evidence type="ECO:0000313" key="2">
    <source>
        <dbReference type="Proteomes" id="UP001516400"/>
    </source>
</evidence>
<name>A0ABD2N6P5_9CUCU</name>
<comment type="caution">
    <text evidence="1">The sequence shown here is derived from an EMBL/GenBank/DDBJ whole genome shotgun (WGS) entry which is preliminary data.</text>
</comment>
<accession>A0ABD2N6P5</accession>
<dbReference type="Proteomes" id="UP001516400">
    <property type="component" value="Unassembled WGS sequence"/>
</dbReference>
<evidence type="ECO:0000313" key="1">
    <source>
        <dbReference type="EMBL" id="KAL3274308.1"/>
    </source>
</evidence>
<keyword evidence="2" id="KW-1185">Reference proteome</keyword>
<dbReference type="EMBL" id="JABFTP020000062">
    <property type="protein sequence ID" value="KAL3274308.1"/>
    <property type="molecule type" value="Genomic_DNA"/>
</dbReference>
<protein>
    <submittedName>
        <fullName evidence="1">Uncharacterized protein</fullName>
    </submittedName>
</protein>
<proteinExistence type="predicted"/>
<organism evidence="1 2">
    <name type="scientific">Cryptolaemus montrouzieri</name>
    <dbReference type="NCBI Taxonomy" id="559131"/>
    <lineage>
        <taxon>Eukaryota</taxon>
        <taxon>Metazoa</taxon>
        <taxon>Ecdysozoa</taxon>
        <taxon>Arthropoda</taxon>
        <taxon>Hexapoda</taxon>
        <taxon>Insecta</taxon>
        <taxon>Pterygota</taxon>
        <taxon>Neoptera</taxon>
        <taxon>Endopterygota</taxon>
        <taxon>Coleoptera</taxon>
        <taxon>Polyphaga</taxon>
        <taxon>Cucujiformia</taxon>
        <taxon>Coccinelloidea</taxon>
        <taxon>Coccinellidae</taxon>
        <taxon>Scymninae</taxon>
        <taxon>Scymnini</taxon>
        <taxon>Cryptolaemus</taxon>
    </lineage>
</organism>
<sequence>MPIPEIEEILQKYKNEEDRVEKLLNEKFSTGVQCKGDPLEKKNQFLSFHEVKERNRMLLQDFEAAKGRLRSKAIYCPTESNWGKACRYYQENPSLPVTTWKCRVPVYV</sequence>
<dbReference type="AlphaFoldDB" id="A0ABD2N6P5"/>